<dbReference type="Proteomes" id="UP000553632">
    <property type="component" value="Unassembled WGS sequence"/>
</dbReference>
<dbReference type="Proteomes" id="UP000574390">
    <property type="component" value="Unassembled WGS sequence"/>
</dbReference>
<name>A0A7J6PR05_PEROL</name>
<evidence type="ECO:0008006" key="7">
    <source>
        <dbReference type="Google" id="ProtNLM"/>
    </source>
</evidence>
<dbReference type="InterPro" id="IPR009772">
    <property type="entry name" value="CDC123"/>
</dbReference>
<dbReference type="Pfam" id="PF07065">
    <property type="entry name" value="D123"/>
    <property type="match status" value="1"/>
</dbReference>
<gene>
    <name evidence="3" type="ORF">FOZ62_005261</name>
    <name evidence="4" type="ORF">FOZ63_027366</name>
</gene>
<feature type="compositionally biased region" description="Acidic residues" evidence="2">
    <location>
        <begin position="72"/>
        <end position="81"/>
    </location>
</feature>
<organism evidence="3 6">
    <name type="scientific">Perkinsus olseni</name>
    <name type="common">Perkinsus atlanticus</name>
    <dbReference type="NCBI Taxonomy" id="32597"/>
    <lineage>
        <taxon>Eukaryota</taxon>
        <taxon>Sar</taxon>
        <taxon>Alveolata</taxon>
        <taxon>Perkinsozoa</taxon>
        <taxon>Perkinsea</taxon>
        <taxon>Perkinsida</taxon>
        <taxon>Perkinsidae</taxon>
        <taxon>Perkinsus</taxon>
    </lineage>
</organism>
<dbReference type="AlphaFoldDB" id="A0A7J6PR05"/>
<sequence length="341" mass="38370">MEVSSDTTQADSTGSVEEAAGVLACRTEAWAPLLESLAIESAAVDIGQDFVDYLNEDGLDGGALPMPRRESEDSDSDWEYDDSPRPDSYPASSTLAERFPVLNARVEEVIGGFGGFAFPKLSWSAPTDAEWLRGPDGMKCRNLEEITVLLKASDFAQFDLQRLALPESQRQLAPLPKLILKPYLQPFHETLEFRCFVKNRKLRGVCPRHLTGHLPFLEEMMFGDDQGLAKLRGFMEDQVMIRLASEDYDRIVIDVYKQKDGYLVVDLGPWDEELTDSLLFTWEELQQEGGDDDVEWREVPRGSMPTNPSAVRKQASRMPVEVAQQLLLHGRDVEKLVDSLR</sequence>
<evidence type="ECO:0000313" key="6">
    <source>
        <dbReference type="Proteomes" id="UP000574390"/>
    </source>
</evidence>
<comment type="similarity">
    <text evidence="1">Belongs to the CDC123 family.</text>
</comment>
<evidence type="ECO:0000313" key="3">
    <source>
        <dbReference type="EMBL" id="KAF4698011.1"/>
    </source>
</evidence>
<dbReference type="EMBL" id="JABANO010009854">
    <property type="protein sequence ID" value="KAF4746114.1"/>
    <property type="molecule type" value="Genomic_DNA"/>
</dbReference>
<comment type="caution">
    <text evidence="3">The sequence shown here is derived from an EMBL/GenBank/DDBJ whole genome shotgun (WGS) entry which is preliminary data.</text>
</comment>
<protein>
    <recommendedName>
        <fullName evidence="7">Cell division cycle protein 123</fullName>
    </recommendedName>
</protein>
<dbReference type="EMBL" id="JABANM010035444">
    <property type="protein sequence ID" value="KAF4698011.1"/>
    <property type="molecule type" value="Genomic_DNA"/>
</dbReference>
<accession>A0A7J6PR05</accession>
<dbReference type="GO" id="GO:0005737">
    <property type="term" value="C:cytoplasm"/>
    <property type="evidence" value="ECO:0007669"/>
    <property type="project" value="TreeGrafter"/>
</dbReference>
<keyword evidence="5" id="KW-1185">Reference proteome</keyword>
<reference evidence="5 6" key="1">
    <citation type="submission" date="2020-04" db="EMBL/GenBank/DDBJ databases">
        <title>Perkinsus olseni comparative genomics.</title>
        <authorList>
            <person name="Bogema D.R."/>
        </authorList>
    </citation>
    <scope>NUCLEOTIDE SEQUENCE [LARGE SCALE GENOMIC DNA]</scope>
    <source>
        <strain evidence="3">ATCC PRA-205</strain>
        <strain evidence="4 5">ATCC PRA-207</strain>
    </source>
</reference>
<evidence type="ECO:0000256" key="1">
    <source>
        <dbReference type="ARBA" id="ARBA00011047"/>
    </source>
</evidence>
<dbReference type="PANTHER" id="PTHR15323:SF6">
    <property type="entry name" value="CELL DIVISION CYCLE PROTEIN 123 HOMOLOG"/>
    <property type="match status" value="1"/>
</dbReference>
<evidence type="ECO:0000313" key="5">
    <source>
        <dbReference type="Proteomes" id="UP000553632"/>
    </source>
</evidence>
<dbReference type="PANTHER" id="PTHR15323">
    <property type="entry name" value="D123 PROTEIN"/>
    <property type="match status" value="1"/>
</dbReference>
<evidence type="ECO:0000313" key="4">
    <source>
        <dbReference type="EMBL" id="KAF4746114.1"/>
    </source>
</evidence>
<proteinExistence type="inferred from homology"/>
<feature type="region of interest" description="Disordered" evidence="2">
    <location>
        <begin position="61"/>
        <end position="92"/>
    </location>
</feature>
<evidence type="ECO:0000256" key="2">
    <source>
        <dbReference type="SAM" id="MobiDB-lite"/>
    </source>
</evidence>